<evidence type="ECO:0000313" key="2">
    <source>
        <dbReference type="EMBL" id="SHK50836.1"/>
    </source>
</evidence>
<gene>
    <name evidence="2" type="ORF">SAMN02745194_05059</name>
</gene>
<dbReference type="EMBL" id="FQZF01000068">
    <property type="protein sequence ID" value="SHK50836.1"/>
    <property type="molecule type" value="Genomic_DNA"/>
</dbReference>
<dbReference type="AlphaFoldDB" id="A0A1M6T1P9"/>
<proteinExistence type="predicted"/>
<sequence length="44" mass="5149">MLSEECLFVRLSDYLEQRRNMPVDASSDRAEADARTTDEDAERR</sequence>
<feature type="region of interest" description="Disordered" evidence="1">
    <location>
        <begin position="19"/>
        <end position="44"/>
    </location>
</feature>
<name>A0A1M6T1P9_9PROT</name>
<organism evidence="2 3">
    <name type="scientific">Muricoccus roseus</name>
    <dbReference type="NCBI Taxonomy" id="198092"/>
    <lineage>
        <taxon>Bacteria</taxon>
        <taxon>Pseudomonadati</taxon>
        <taxon>Pseudomonadota</taxon>
        <taxon>Alphaproteobacteria</taxon>
        <taxon>Acetobacterales</taxon>
        <taxon>Roseomonadaceae</taxon>
        <taxon>Muricoccus</taxon>
    </lineage>
</organism>
<evidence type="ECO:0000313" key="3">
    <source>
        <dbReference type="Proteomes" id="UP000184387"/>
    </source>
</evidence>
<reference evidence="2 3" key="1">
    <citation type="submission" date="2016-11" db="EMBL/GenBank/DDBJ databases">
        <authorList>
            <person name="Jaros S."/>
            <person name="Januszkiewicz K."/>
            <person name="Wedrychowicz H."/>
        </authorList>
    </citation>
    <scope>NUCLEOTIDE SEQUENCE [LARGE SCALE GENOMIC DNA]</scope>
    <source>
        <strain evidence="2 3">DSM 14916</strain>
    </source>
</reference>
<evidence type="ECO:0000256" key="1">
    <source>
        <dbReference type="SAM" id="MobiDB-lite"/>
    </source>
</evidence>
<dbReference type="Proteomes" id="UP000184387">
    <property type="component" value="Unassembled WGS sequence"/>
</dbReference>
<protein>
    <submittedName>
        <fullName evidence="2">Uncharacterized protein</fullName>
    </submittedName>
</protein>
<accession>A0A1M6T1P9</accession>
<keyword evidence="3" id="KW-1185">Reference proteome</keyword>